<comment type="function">
    <text evidence="1">Thiol-specific peroxidase that catalyzes the reduction of hydrogen peroxide and organic hydroperoxides to water and alcohols, respectively. Plays a role in cell protection against oxidative stress by detoxifying peroxides and as sensor of hydrogen peroxide-mediated signaling events.</text>
</comment>
<dbReference type="Proteomes" id="UP000698028">
    <property type="component" value="Unassembled WGS sequence"/>
</dbReference>
<comment type="similarity">
    <text evidence="10">Belongs to the peroxiredoxin family. BCP/PrxQ subfamily.</text>
</comment>
<protein>
    <recommendedName>
        <fullName evidence="3">thioredoxin-dependent peroxiredoxin</fullName>
        <ecNumber evidence="3">1.11.1.24</ecNumber>
    </recommendedName>
    <alternativeName>
        <fullName evidence="9">Thioredoxin peroxidase</fullName>
    </alternativeName>
    <alternativeName>
        <fullName evidence="11">Thioredoxin-dependent peroxiredoxin Bcp</fullName>
    </alternativeName>
</protein>
<accession>A0ABS6V5S5</accession>
<evidence type="ECO:0000256" key="12">
    <source>
        <dbReference type="ARBA" id="ARBA00049091"/>
    </source>
</evidence>
<dbReference type="PANTHER" id="PTHR42801">
    <property type="entry name" value="THIOREDOXIN-DEPENDENT PEROXIDE REDUCTASE"/>
    <property type="match status" value="1"/>
</dbReference>
<dbReference type="EC" id="1.11.1.24" evidence="3"/>
<evidence type="ECO:0000256" key="3">
    <source>
        <dbReference type="ARBA" id="ARBA00013017"/>
    </source>
</evidence>
<sequence length="152" mass="16314">MMGVGDKVPSLKVEPVGGEPLDLGAPGRTTVLFFYPKDMTPGCTTESIDFTGLKGEFEKAGAQVIGVSRDSEARHEKFIAKHDLTVPLISDEDGAVSDAFGTWGLKKFMGREFMGMIRSTFVIGADGTIKAAWPKVRVKNHAAEVLEAVKGL</sequence>
<keyword evidence="15" id="KW-1185">Reference proteome</keyword>
<evidence type="ECO:0000256" key="4">
    <source>
        <dbReference type="ARBA" id="ARBA00022559"/>
    </source>
</evidence>
<dbReference type="EMBL" id="JAHVAH010000001">
    <property type="protein sequence ID" value="MBW0144428.1"/>
    <property type="molecule type" value="Genomic_DNA"/>
</dbReference>
<keyword evidence="5" id="KW-0049">Antioxidant</keyword>
<evidence type="ECO:0000256" key="7">
    <source>
        <dbReference type="ARBA" id="ARBA00023157"/>
    </source>
</evidence>
<proteinExistence type="inferred from homology"/>
<keyword evidence="4" id="KW-0575">Peroxidase</keyword>
<dbReference type="PANTHER" id="PTHR42801:SF4">
    <property type="entry name" value="AHPC_TSA FAMILY PROTEIN"/>
    <property type="match status" value="1"/>
</dbReference>
<dbReference type="PIRSF" id="PIRSF000239">
    <property type="entry name" value="AHPC"/>
    <property type="match status" value="1"/>
</dbReference>
<feature type="domain" description="Thioredoxin" evidence="13">
    <location>
        <begin position="2"/>
        <end position="152"/>
    </location>
</feature>
<dbReference type="Pfam" id="PF00578">
    <property type="entry name" value="AhpC-TSA"/>
    <property type="match status" value="1"/>
</dbReference>
<keyword evidence="7" id="KW-1015">Disulfide bond</keyword>
<evidence type="ECO:0000256" key="6">
    <source>
        <dbReference type="ARBA" id="ARBA00023002"/>
    </source>
</evidence>
<dbReference type="CDD" id="cd03017">
    <property type="entry name" value="PRX_BCP"/>
    <property type="match status" value="1"/>
</dbReference>
<evidence type="ECO:0000313" key="14">
    <source>
        <dbReference type="EMBL" id="MBW0144428.1"/>
    </source>
</evidence>
<dbReference type="InterPro" id="IPR050924">
    <property type="entry name" value="Peroxiredoxin_BCP/PrxQ"/>
</dbReference>
<dbReference type="RefSeq" id="WP_218632425.1">
    <property type="nucleotide sequence ID" value="NZ_JAHVAH010000001.1"/>
</dbReference>
<dbReference type="PROSITE" id="PS51352">
    <property type="entry name" value="THIOREDOXIN_2"/>
    <property type="match status" value="1"/>
</dbReference>
<evidence type="ECO:0000256" key="9">
    <source>
        <dbReference type="ARBA" id="ARBA00032824"/>
    </source>
</evidence>
<dbReference type="InterPro" id="IPR013766">
    <property type="entry name" value="Thioredoxin_domain"/>
</dbReference>
<organism evidence="14 15">
    <name type="scientific">Sphingomicrobium clamense</name>
    <dbReference type="NCBI Taxonomy" id="2851013"/>
    <lineage>
        <taxon>Bacteria</taxon>
        <taxon>Pseudomonadati</taxon>
        <taxon>Pseudomonadota</taxon>
        <taxon>Alphaproteobacteria</taxon>
        <taxon>Sphingomonadales</taxon>
        <taxon>Sphingomonadaceae</taxon>
        <taxon>Sphingomicrobium</taxon>
    </lineage>
</organism>
<keyword evidence="8" id="KW-0676">Redox-active center</keyword>
<dbReference type="InterPro" id="IPR000866">
    <property type="entry name" value="AhpC/TSA"/>
</dbReference>
<comment type="catalytic activity">
    <reaction evidence="12">
        <text>a hydroperoxide + [thioredoxin]-dithiol = an alcohol + [thioredoxin]-disulfide + H2O</text>
        <dbReference type="Rhea" id="RHEA:62620"/>
        <dbReference type="Rhea" id="RHEA-COMP:10698"/>
        <dbReference type="Rhea" id="RHEA-COMP:10700"/>
        <dbReference type="ChEBI" id="CHEBI:15377"/>
        <dbReference type="ChEBI" id="CHEBI:29950"/>
        <dbReference type="ChEBI" id="CHEBI:30879"/>
        <dbReference type="ChEBI" id="CHEBI:35924"/>
        <dbReference type="ChEBI" id="CHEBI:50058"/>
        <dbReference type="EC" id="1.11.1.24"/>
    </reaction>
</comment>
<name>A0ABS6V5S5_9SPHN</name>
<keyword evidence="6" id="KW-0560">Oxidoreductase</keyword>
<evidence type="ECO:0000313" key="15">
    <source>
        <dbReference type="Proteomes" id="UP000698028"/>
    </source>
</evidence>
<comment type="caution">
    <text evidence="14">The sequence shown here is derived from an EMBL/GenBank/DDBJ whole genome shotgun (WGS) entry which is preliminary data.</text>
</comment>
<comment type="subunit">
    <text evidence="2">Monomer.</text>
</comment>
<evidence type="ECO:0000256" key="10">
    <source>
        <dbReference type="ARBA" id="ARBA00038489"/>
    </source>
</evidence>
<gene>
    <name evidence="14" type="ORF">KTQ36_03855</name>
</gene>
<evidence type="ECO:0000259" key="13">
    <source>
        <dbReference type="PROSITE" id="PS51352"/>
    </source>
</evidence>
<evidence type="ECO:0000256" key="1">
    <source>
        <dbReference type="ARBA" id="ARBA00003330"/>
    </source>
</evidence>
<evidence type="ECO:0000256" key="8">
    <source>
        <dbReference type="ARBA" id="ARBA00023284"/>
    </source>
</evidence>
<reference evidence="14 15" key="1">
    <citation type="submission" date="2021-07" db="EMBL/GenBank/DDBJ databases">
        <title>The draft genome sequence of Sphingomicrobium sp. B8.</title>
        <authorList>
            <person name="Mu L."/>
        </authorList>
    </citation>
    <scope>NUCLEOTIDE SEQUENCE [LARGE SCALE GENOMIC DNA]</scope>
    <source>
        <strain evidence="14 15">B8</strain>
    </source>
</reference>
<evidence type="ECO:0000256" key="11">
    <source>
        <dbReference type="ARBA" id="ARBA00042639"/>
    </source>
</evidence>
<evidence type="ECO:0000256" key="2">
    <source>
        <dbReference type="ARBA" id="ARBA00011245"/>
    </source>
</evidence>
<evidence type="ECO:0000256" key="5">
    <source>
        <dbReference type="ARBA" id="ARBA00022862"/>
    </source>
</evidence>
<dbReference type="InterPro" id="IPR024706">
    <property type="entry name" value="Peroxiredoxin_AhpC-typ"/>
</dbReference>